<evidence type="ECO:0000256" key="2">
    <source>
        <dbReference type="ARBA" id="ARBA00022692"/>
    </source>
</evidence>
<keyword evidence="4 5" id="KW-0472">Membrane</keyword>
<reference evidence="8 9" key="1">
    <citation type="submission" date="2020-04" db="EMBL/GenBank/DDBJ databases">
        <authorList>
            <person name="Laetsch R D."/>
            <person name="Stevens L."/>
            <person name="Kumar S."/>
            <person name="Blaxter L. M."/>
        </authorList>
    </citation>
    <scope>NUCLEOTIDE SEQUENCE [LARGE SCALE GENOMIC DNA]</scope>
</reference>
<feature type="transmembrane region" description="Helical" evidence="5">
    <location>
        <begin position="366"/>
        <end position="383"/>
    </location>
</feature>
<dbReference type="Gene3D" id="1.20.1070.10">
    <property type="entry name" value="Rhodopsin 7-helix transmembrane proteins"/>
    <property type="match status" value="1"/>
</dbReference>
<dbReference type="SUPFAM" id="SSF81321">
    <property type="entry name" value="Family A G protein-coupled receptor-like"/>
    <property type="match status" value="1"/>
</dbReference>
<dbReference type="InterPro" id="IPR002223">
    <property type="entry name" value="Kunitz_BPTI"/>
</dbReference>
<evidence type="ECO:0000256" key="4">
    <source>
        <dbReference type="ARBA" id="ARBA00023136"/>
    </source>
</evidence>
<dbReference type="AlphaFoldDB" id="A0A8S1EDY2"/>
<feature type="domain" description="BPTI/Kunitz inhibitor" evidence="7">
    <location>
        <begin position="636"/>
        <end position="689"/>
    </location>
</feature>
<feature type="domain" description="BPTI/Kunitz inhibitor" evidence="7">
    <location>
        <begin position="513"/>
        <end position="566"/>
    </location>
</feature>
<evidence type="ECO:0000313" key="8">
    <source>
        <dbReference type="EMBL" id="CAB3399005.1"/>
    </source>
</evidence>
<dbReference type="GO" id="GO:0004867">
    <property type="term" value="F:serine-type endopeptidase inhibitor activity"/>
    <property type="evidence" value="ECO:0007669"/>
    <property type="project" value="InterPro"/>
</dbReference>
<feature type="transmembrane region" description="Helical" evidence="5">
    <location>
        <begin position="177"/>
        <end position="201"/>
    </location>
</feature>
<dbReference type="InterPro" id="IPR036880">
    <property type="entry name" value="Kunitz_BPTI_sf"/>
</dbReference>
<feature type="transmembrane region" description="Helical" evidence="5">
    <location>
        <begin position="418"/>
        <end position="439"/>
    </location>
</feature>
<evidence type="ECO:0000256" key="5">
    <source>
        <dbReference type="SAM" id="Phobius"/>
    </source>
</evidence>
<dbReference type="Gene3D" id="4.10.410.10">
    <property type="entry name" value="Pancreatic trypsin inhibitor Kunitz domain"/>
    <property type="match status" value="2"/>
</dbReference>
<sequence>MRRLGISVSICPNLATSAFAFFICFTTSVWFKLHGMKLTRRELVFFDVRNLLEIAPNFEYETAGVIDCITPGDGMPEQPLPGPTNFWEALFADDGKLQMEKFYRQHYGPVYKTAQKQYTEYLMTPPSSTLRAEIRRLEDPLLLMGSMEDARFYDEDDEFANVTECDYFGTDHIEGKIYLIGIFATLIAILSIIFNTFYTIVFIRNPLLRRSGVFYFGVIAVIDIIMAINYIAVMSLPVYMDYYHILPLWHLFLSYFRIVLTESNCAMFASMLMIVLATTERFLKTFDGKNISVCRKFLERNRASVSLLCLLIACAYKYCIYYEIDVLTKEQCEGWARYEIVAGEYAQDENYRFYFMFLTRNIFDRIMPFFALIIMNILIIRAVNEDEERKRQKESVVSNGRNANLKTNRRNVRDATRALISLVSMYLLSQSLQVLLTFWETINRDSLEQGFPVMYSYLNDIVSIFTLLSSCLRFPVYFCCNRLIHTASVDTLSGLKPSCLMKLKKPHVFCINCHLNRDVGANCDNNPVTLKFFFDVKTNVCQPLFYRGCGGNENRFDDRESCTKACVPKKNKKDEDEEDDEKIPSSDKSNLLVVNMCKIPTDAKISEIAEQCDQGCPIGWKCNKKNYCCPMRETVCNLPVSSGSERDVFKHYGRYAYLPGLKNCIRFSYFGKDGNFNNFLSFNECRKYCTSK</sequence>
<comment type="subcellular location">
    <subcellularLocation>
        <location evidence="1">Membrane</location>
    </subcellularLocation>
</comment>
<dbReference type="EMBL" id="CADEPM010000001">
    <property type="protein sequence ID" value="CAB3399005.1"/>
    <property type="molecule type" value="Genomic_DNA"/>
</dbReference>
<keyword evidence="2 5" id="KW-0812">Transmembrane</keyword>
<keyword evidence="3 5" id="KW-1133">Transmembrane helix</keyword>
<dbReference type="SUPFAM" id="SSF57362">
    <property type="entry name" value="BPTI-like"/>
    <property type="match status" value="2"/>
</dbReference>
<evidence type="ECO:0000259" key="7">
    <source>
        <dbReference type="PROSITE" id="PS50279"/>
    </source>
</evidence>
<dbReference type="PANTHER" id="PTHR46709">
    <property type="entry name" value="PROTEIN CBG23488-RELATED"/>
    <property type="match status" value="1"/>
</dbReference>
<gene>
    <name evidence="8" type="ORF">CBOVIS_LOCUS2211</name>
</gene>
<dbReference type="PROSITE" id="PS50279">
    <property type="entry name" value="BPTI_KUNITZ_2"/>
    <property type="match status" value="2"/>
</dbReference>
<evidence type="ECO:0000259" key="6">
    <source>
        <dbReference type="PROSITE" id="PS50262"/>
    </source>
</evidence>
<dbReference type="PANTHER" id="PTHR46709:SF6">
    <property type="entry name" value="G-PROTEIN COUPLED RECEPTORS FAMILY 1 PROFILE DOMAIN-CONTAINING PROTEIN"/>
    <property type="match status" value="1"/>
</dbReference>
<name>A0A8S1EDY2_9PELO</name>
<dbReference type="CDD" id="cd14978">
    <property type="entry name" value="7tmA_FMRFamide_R-like"/>
    <property type="match status" value="1"/>
</dbReference>
<dbReference type="PROSITE" id="PS50262">
    <property type="entry name" value="G_PROTEIN_RECEP_F1_2"/>
    <property type="match status" value="1"/>
</dbReference>
<feature type="domain" description="G-protein coupled receptors family 1 profile" evidence="6">
    <location>
        <begin position="194"/>
        <end position="477"/>
    </location>
</feature>
<feature type="transmembrane region" description="Helical" evidence="5">
    <location>
        <begin position="213"/>
        <end position="233"/>
    </location>
</feature>
<keyword evidence="9" id="KW-1185">Reference proteome</keyword>
<dbReference type="GO" id="GO:0016020">
    <property type="term" value="C:membrane"/>
    <property type="evidence" value="ECO:0007669"/>
    <property type="project" value="UniProtKB-SubCell"/>
</dbReference>
<dbReference type="CDD" id="cd00109">
    <property type="entry name" value="Kunitz-type"/>
    <property type="match status" value="1"/>
</dbReference>
<protein>
    <recommendedName>
        <fullName evidence="10">BPTI/Kunitz inhibitor domain-containing protein</fullName>
    </recommendedName>
</protein>
<dbReference type="Pfam" id="PF00014">
    <property type="entry name" value="Kunitz_BPTI"/>
    <property type="match status" value="2"/>
</dbReference>
<comment type="caution">
    <text evidence="8">The sequence shown here is derived from an EMBL/GenBank/DDBJ whole genome shotgun (WGS) entry which is preliminary data.</text>
</comment>
<dbReference type="OrthoDB" id="5852618at2759"/>
<proteinExistence type="predicted"/>
<evidence type="ECO:0008006" key="10">
    <source>
        <dbReference type="Google" id="ProtNLM"/>
    </source>
</evidence>
<evidence type="ECO:0000256" key="1">
    <source>
        <dbReference type="ARBA" id="ARBA00004370"/>
    </source>
</evidence>
<evidence type="ECO:0000256" key="3">
    <source>
        <dbReference type="ARBA" id="ARBA00022989"/>
    </source>
</evidence>
<feature type="transmembrane region" description="Helical" evidence="5">
    <location>
        <begin position="6"/>
        <end position="31"/>
    </location>
</feature>
<evidence type="ECO:0000313" key="9">
    <source>
        <dbReference type="Proteomes" id="UP000494206"/>
    </source>
</evidence>
<organism evidence="8 9">
    <name type="scientific">Caenorhabditis bovis</name>
    <dbReference type="NCBI Taxonomy" id="2654633"/>
    <lineage>
        <taxon>Eukaryota</taxon>
        <taxon>Metazoa</taxon>
        <taxon>Ecdysozoa</taxon>
        <taxon>Nematoda</taxon>
        <taxon>Chromadorea</taxon>
        <taxon>Rhabditida</taxon>
        <taxon>Rhabditina</taxon>
        <taxon>Rhabditomorpha</taxon>
        <taxon>Rhabditoidea</taxon>
        <taxon>Rhabditidae</taxon>
        <taxon>Peloderinae</taxon>
        <taxon>Caenorhabditis</taxon>
    </lineage>
</organism>
<dbReference type="Proteomes" id="UP000494206">
    <property type="component" value="Unassembled WGS sequence"/>
</dbReference>
<feature type="transmembrane region" description="Helical" evidence="5">
    <location>
        <begin position="304"/>
        <end position="324"/>
    </location>
</feature>
<accession>A0A8S1EDY2</accession>
<dbReference type="SMART" id="SM00131">
    <property type="entry name" value="KU"/>
    <property type="match status" value="2"/>
</dbReference>
<dbReference type="InterPro" id="IPR017452">
    <property type="entry name" value="GPCR_Rhodpsn_7TM"/>
</dbReference>